<dbReference type="OrthoDB" id="248747at2759"/>
<dbReference type="PANTHER" id="PTHR21136:SF179">
    <property type="entry name" value="VESICLE ASSOCIATED MEMBRANE PROTEIN 7-RELATED"/>
    <property type="match status" value="1"/>
</dbReference>
<keyword evidence="15" id="KW-0175">Coiled coil</keyword>
<dbReference type="GO" id="GO:0000149">
    <property type="term" value="F:SNARE binding"/>
    <property type="evidence" value="ECO:0007669"/>
    <property type="project" value="TreeGrafter"/>
</dbReference>
<evidence type="ECO:0000256" key="1">
    <source>
        <dbReference type="ARBA" id="ARBA00004163"/>
    </source>
</evidence>
<evidence type="ECO:0000256" key="10">
    <source>
        <dbReference type="ARBA" id="ARBA00037845"/>
    </source>
</evidence>
<evidence type="ECO:0000259" key="17">
    <source>
        <dbReference type="PROSITE" id="PS50859"/>
    </source>
</evidence>
<dbReference type="SUPFAM" id="SSF58038">
    <property type="entry name" value="SNARE fusion complex"/>
    <property type="match status" value="1"/>
</dbReference>
<dbReference type="AlphaFoldDB" id="A0A9P0E7V5"/>
<evidence type="ECO:0000256" key="15">
    <source>
        <dbReference type="PROSITE-ProRule" id="PRU00290"/>
    </source>
</evidence>
<dbReference type="InterPro" id="IPR010908">
    <property type="entry name" value="Longin_dom"/>
</dbReference>
<evidence type="ECO:0000259" key="18">
    <source>
        <dbReference type="PROSITE" id="PS50892"/>
    </source>
</evidence>
<evidence type="ECO:0000256" key="5">
    <source>
        <dbReference type="ARBA" id="ARBA00022927"/>
    </source>
</evidence>
<name>A0A9P0E7V5_NEZVI</name>
<keyword evidence="20" id="KW-1185">Reference proteome</keyword>
<dbReference type="GO" id="GO:0006906">
    <property type="term" value="P:vesicle fusion"/>
    <property type="evidence" value="ECO:0007669"/>
    <property type="project" value="TreeGrafter"/>
</dbReference>
<dbReference type="SMART" id="SM01270">
    <property type="entry name" value="Longin"/>
    <property type="match status" value="1"/>
</dbReference>
<gene>
    <name evidence="19" type="ORF">NEZAVI_LOCUS1289</name>
</gene>
<proteinExistence type="inferred from homology"/>
<dbReference type="GO" id="GO:0006887">
    <property type="term" value="P:exocytosis"/>
    <property type="evidence" value="ECO:0007669"/>
    <property type="project" value="TreeGrafter"/>
</dbReference>
<dbReference type="PANTHER" id="PTHR21136">
    <property type="entry name" value="SNARE PROTEINS"/>
    <property type="match status" value="1"/>
</dbReference>
<feature type="domain" description="V-SNARE coiled-coil homology" evidence="18">
    <location>
        <begin position="125"/>
        <end position="185"/>
    </location>
</feature>
<dbReference type="GO" id="GO:0005794">
    <property type="term" value="C:Golgi apparatus"/>
    <property type="evidence" value="ECO:0007669"/>
    <property type="project" value="UniProtKB-SubCell"/>
</dbReference>
<evidence type="ECO:0000256" key="11">
    <source>
        <dbReference type="ARBA" id="ARBA00037863"/>
    </source>
</evidence>
<dbReference type="PRINTS" id="PR00219">
    <property type="entry name" value="SYNAPTOBREVN"/>
</dbReference>
<evidence type="ECO:0000256" key="9">
    <source>
        <dbReference type="ARBA" id="ARBA00037803"/>
    </source>
</evidence>
<organism evidence="19 20">
    <name type="scientific">Nezara viridula</name>
    <name type="common">Southern green stink bug</name>
    <name type="synonym">Cimex viridulus</name>
    <dbReference type="NCBI Taxonomy" id="85310"/>
    <lineage>
        <taxon>Eukaryota</taxon>
        <taxon>Metazoa</taxon>
        <taxon>Ecdysozoa</taxon>
        <taxon>Arthropoda</taxon>
        <taxon>Hexapoda</taxon>
        <taxon>Insecta</taxon>
        <taxon>Pterygota</taxon>
        <taxon>Neoptera</taxon>
        <taxon>Paraneoptera</taxon>
        <taxon>Hemiptera</taxon>
        <taxon>Heteroptera</taxon>
        <taxon>Panheteroptera</taxon>
        <taxon>Pentatomomorpha</taxon>
        <taxon>Pentatomoidea</taxon>
        <taxon>Pentatomidae</taxon>
        <taxon>Pentatominae</taxon>
        <taxon>Nezara</taxon>
    </lineage>
</organism>
<dbReference type="Proteomes" id="UP001152798">
    <property type="component" value="Chromosome 1"/>
</dbReference>
<protein>
    <recommendedName>
        <fullName evidence="13">Vesicle-associated membrane protein 7</fullName>
    </recommendedName>
    <alternativeName>
        <fullName evidence="14">Synaptobrevin-like protein 1</fullName>
    </alternativeName>
</protein>
<evidence type="ECO:0000256" key="3">
    <source>
        <dbReference type="ARBA" id="ARBA00022448"/>
    </source>
</evidence>
<feature type="transmembrane region" description="Helical" evidence="16">
    <location>
        <begin position="189"/>
        <end position="214"/>
    </location>
</feature>
<dbReference type="FunFam" id="1.20.5.110:FF:000004">
    <property type="entry name" value="Vesicle-associated membrane protein 7"/>
    <property type="match status" value="1"/>
</dbReference>
<evidence type="ECO:0000256" key="2">
    <source>
        <dbReference type="ARBA" id="ARBA00008025"/>
    </source>
</evidence>
<dbReference type="GO" id="GO:0005765">
    <property type="term" value="C:lysosomal membrane"/>
    <property type="evidence" value="ECO:0007669"/>
    <property type="project" value="UniProtKB-SubCell"/>
</dbReference>
<comment type="similarity">
    <text evidence="2">Belongs to the synaptobrevin family.</text>
</comment>
<dbReference type="PROSITE" id="PS50892">
    <property type="entry name" value="V_SNARE"/>
    <property type="match status" value="1"/>
</dbReference>
<dbReference type="SUPFAM" id="SSF64356">
    <property type="entry name" value="SNARE-like"/>
    <property type="match status" value="1"/>
</dbReference>
<dbReference type="InterPro" id="IPR042855">
    <property type="entry name" value="V_SNARE_CC"/>
</dbReference>
<dbReference type="Gene3D" id="1.20.5.110">
    <property type="match status" value="1"/>
</dbReference>
<dbReference type="Gene3D" id="3.30.450.50">
    <property type="entry name" value="Longin domain"/>
    <property type="match status" value="1"/>
</dbReference>
<comment type="subcellular location">
    <subcellularLocation>
        <location evidence="12">Cytoplasmic vesicle</location>
        <location evidence="12">Phagosome membrane</location>
        <topology evidence="12">Single-pass type IV membrane protein</topology>
    </subcellularLocation>
    <subcellularLocation>
        <location evidence="9">Cytoplasmic vesicle</location>
        <location evidence="9">Secretory vesicle membrane</location>
        <topology evidence="9">Single-pass type IV membrane protein</topology>
    </subcellularLocation>
    <subcellularLocation>
        <location evidence="1">Endoplasmic reticulum membrane</location>
        <topology evidence="1">Single-pass type IV membrane protein</topology>
    </subcellularLocation>
    <subcellularLocation>
        <location evidence="8">Golgi apparatus</location>
        <location evidence="8">trans-Golgi network membrane</location>
        <topology evidence="8">Single-pass type IV membrane protein</topology>
    </subcellularLocation>
    <subcellularLocation>
        <location evidence="10">Late endosome membrane</location>
        <topology evidence="10">Single-pass type IV membrane protein</topology>
    </subcellularLocation>
    <subcellularLocation>
        <location evidence="11">Lysosome membrane</location>
        <topology evidence="11">Single-pass type IV membrane protein</topology>
    </subcellularLocation>
</comment>
<accession>A0A9P0E7V5</accession>
<dbReference type="GO" id="GO:0031902">
    <property type="term" value="C:late endosome membrane"/>
    <property type="evidence" value="ECO:0007669"/>
    <property type="project" value="UniProtKB-SubCell"/>
</dbReference>
<keyword evidence="3" id="KW-0813">Transport</keyword>
<dbReference type="GO" id="GO:0031201">
    <property type="term" value="C:SNARE complex"/>
    <property type="evidence" value="ECO:0007669"/>
    <property type="project" value="TreeGrafter"/>
</dbReference>
<dbReference type="CDD" id="cd14824">
    <property type="entry name" value="Longin"/>
    <property type="match status" value="1"/>
</dbReference>
<dbReference type="GO" id="GO:0005789">
    <property type="term" value="C:endoplasmic reticulum membrane"/>
    <property type="evidence" value="ECO:0007669"/>
    <property type="project" value="UniProtKB-SubCell"/>
</dbReference>
<evidence type="ECO:0000256" key="6">
    <source>
        <dbReference type="ARBA" id="ARBA00022989"/>
    </source>
</evidence>
<evidence type="ECO:0000256" key="7">
    <source>
        <dbReference type="ARBA" id="ARBA00023136"/>
    </source>
</evidence>
<dbReference type="GO" id="GO:0015031">
    <property type="term" value="P:protein transport"/>
    <property type="evidence" value="ECO:0007669"/>
    <property type="project" value="UniProtKB-KW"/>
</dbReference>
<dbReference type="InterPro" id="IPR051097">
    <property type="entry name" value="Synaptobrevin-like_transport"/>
</dbReference>
<dbReference type="Pfam" id="PF00957">
    <property type="entry name" value="Synaptobrevin"/>
    <property type="match status" value="1"/>
</dbReference>
<keyword evidence="6 16" id="KW-1133">Transmembrane helix</keyword>
<evidence type="ECO:0000313" key="19">
    <source>
        <dbReference type="EMBL" id="CAH1390019.1"/>
    </source>
</evidence>
<dbReference type="GO" id="GO:0005484">
    <property type="term" value="F:SNAP receptor activity"/>
    <property type="evidence" value="ECO:0007669"/>
    <property type="project" value="TreeGrafter"/>
</dbReference>
<evidence type="ECO:0000256" key="14">
    <source>
        <dbReference type="ARBA" id="ARBA00042194"/>
    </source>
</evidence>
<dbReference type="InterPro" id="IPR011012">
    <property type="entry name" value="Longin-like_dom_sf"/>
</dbReference>
<dbReference type="FunFam" id="3.30.450.50:FF:000015">
    <property type="entry name" value="Synaptobrevin 2 isoform 1"/>
    <property type="match status" value="1"/>
</dbReference>
<dbReference type="EMBL" id="OV725077">
    <property type="protein sequence ID" value="CAH1390019.1"/>
    <property type="molecule type" value="Genomic_DNA"/>
</dbReference>
<dbReference type="InterPro" id="IPR001388">
    <property type="entry name" value="Synaptobrevin-like"/>
</dbReference>
<sequence length="217" mass="24661">MPILYSVISRGTTVLASYASCPGNFQEVTEQILAKIGPEDGKLSLSHSSYLFDYICEKGIIYMCITDDEFERSRAFLYLNDIKRKFLASFGLRAKTAIAYAMNNEFSPVLRAQMKHYSEAKDIDTISRVHSELDELKDIMVRNIDNVAMRGENVKLLVDKTEQLSKTSVTFRSQSRHLQRSLFWKNVKIYVIISVVCIVILYLLLAMSCGGLFLPSC</sequence>
<evidence type="ECO:0000256" key="4">
    <source>
        <dbReference type="ARBA" id="ARBA00022692"/>
    </source>
</evidence>
<evidence type="ECO:0000256" key="12">
    <source>
        <dbReference type="ARBA" id="ARBA00037875"/>
    </source>
</evidence>
<feature type="domain" description="Longin" evidence="17">
    <location>
        <begin position="7"/>
        <end position="110"/>
    </location>
</feature>
<dbReference type="GO" id="GO:0030658">
    <property type="term" value="C:transport vesicle membrane"/>
    <property type="evidence" value="ECO:0007669"/>
    <property type="project" value="UniProtKB-SubCell"/>
</dbReference>
<evidence type="ECO:0000256" key="8">
    <source>
        <dbReference type="ARBA" id="ARBA00037801"/>
    </source>
</evidence>
<keyword evidence="5" id="KW-0653">Protein transport</keyword>
<evidence type="ECO:0000256" key="16">
    <source>
        <dbReference type="SAM" id="Phobius"/>
    </source>
</evidence>
<dbReference type="Pfam" id="PF13774">
    <property type="entry name" value="Longin"/>
    <property type="match status" value="1"/>
</dbReference>
<reference evidence="19" key="1">
    <citation type="submission" date="2022-01" db="EMBL/GenBank/DDBJ databases">
        <authorList>
            <person name="King R."/>
        </authorList>
    </citation>
    <scope>NUCLEOTIDE SEQUENCE</scope>
</reference>
<evidence type="ECO:0000256" key="13">
    <source>
        <dbReference type="ARBA" id="ARBA00039269"/>
    </source>
</evidence>
<dbReference type="GO" id="GO:0030670">
    <property type="term" value="C:phagocytic vesicle membrane"/>
    <property type="evidence" value="ECO:0007669"/>
    <property type="project" value="UniProtKB-SubCell"/>
</dbReference>
<dbReference type="PROSITE" id="PS50859">
    <property type="entry name" value="LONGIN"/>
    <property type="match status" value="1"/>
</dbReference>
<evidence type="ECO:0000313" key="20">
    <source>
        <dbReference type="Proteomes" id="UP001152798"/>
    </source>
</evidence>
<keyword evidence="7 16" id="KW-0472">Membrane</keyword>
<keyword evidence="4 16" id="KW-0812">Transmembrane</keyword>